<sequence>MSSRLDIIGIDLAIESDLNQNKLSQNDVFDLVFALNFREIKLIDGVLKNGAIVIVPLSNDSPNVLQEQTNYRIVYLRQFENEKILYEHILDDEKTVVALRKTGASNGLMNSSTKDASCGTASEVMKSALKGLEDVYLEPSRQALIKSWNRVHLRFCSYGYDLFASILE</sequence>
<accession>A0ABD1RVF5</accession>
<dbReference type="PANTHER" id="PTHR33597:SF11">
    <property type="entry name" value="OS07G0620600 PROTEIN"/>
    <property type="match status" value="1"/>
</dbReference>
<keyword evidence="2" id="KW-1185">Reference proteome</keyword>
<dbReference type="PANTHER" id="PTHR33597">
    <property type="entry name" value="OS02G0760400 PROTEIN"/>
    <property type="match status" value="1"/>
</dbReference>
<evidence type="ECO:0000313" key="2">
    <source>
        <dbReference type="Proteomes" id="UP001604336"/>
    </source>
</evidence>
<dbReference type="Proteomes" id="UP001604336">
    <property type="component" value="Unassembled WGS sequence"/>
</dbReference>
<organism evidence="1 2">
    <name type="scientific">Abeliophyllum distichum</name>
    <dbReference type="NCBI Taxonomy" id="126358"/>
    <lineage>
        <taxon>Eukaryota</taxon>
        <taxon>Viridiplantae</taxon>
        <taxon>Streptophyta</taxon>
        <taxon>Embryophyta</taxon>
        <taxon>Tracheophyta</taxon>
        <taxon>Spermatophyta</taxon>
        <taxon>Magnoliopsida</taxon>
        <taxon>eudicotyledons</taxon>
        <taxon>Gunneridae</taxon>
        <taxon>Pentapetalae</taxon>
        <taxon>asterids</taxon>
        <taxon>lamiids</taxon>
        <taxon>Lamiales</taxon>
        <taxon>Oleaceae</taxon>
        <taxon>Forsythieae</taxon>
        <taxon>Abeliophyllum</taxon>
    </lineage>
</organism>
<proteinExistence type="predicted"/>
<evidence type="ECO:0000313" key="1">
    <source>
        <dbReference type="EMBL" id="KAL2492410.1"/>
    </source>
</evidence>
<gene>
    <name evidence="1" type="ORF">Adt_28038</name>
</gene>
<name>A0ABD1RVF5_9LAMI</name>
<comment type="caution">
    <text evidence="1">The sequence shown here is derived from an EMBL/GenBank/DDBJ whole genome shotgun (WGS) entry which is preliminary data.</text>
</comment>
<protein>
    <submittedName>
        <fullName evidence="1">Uncharacterized protein</fullName>
    </submittedName>
</protein>
<dbReference type="AlphaFoldDB" id="A0ABD1RVF5"/>
<reference evidence="2" key="1">
    <citation type="submission" date="2024-07" db="EMBL/GenBank/DDBJ databases">
        <title>Two chromosome-level genome assemblies of Korean endemic species Abeliophyllum distichum and Forsythia ovata (Oleaceae).</title>
        <authorList>
            <person name="Jang H."/>
        </authorList>
    </citation>
    <scope>NUCLEOTIDE SEQUENCE [LARGE SCALE GENOMIC DNA]</scope>
</reference>
<dbReference type="EMBL" id="JBFOLK010000008">
    <property type="protein sequence ID" value="KAL2492410.1"/>
    <property type="molecule type" value="Genomic_DNA"/>
</dbReference>